<dbReference type="GO" id="GO:0005763">
    <property type="term" value="C:mitochondrial small ribosomal subunit"/>
    <property type="evidence" value="ECO:0007669"/>
    <property type="project" value="Ensembl"/>
</dbReference>
<comment type="similarity">
    <text evidence="1">Belongs to the universal ribosomal protein uS7 family.</text>
</comment>
<dbReference type="CDD" id="cd14870">
    <property type="entry name" value="uS7_Mitochondria_Mammalian"/>
    <property type="match status" value="1"/>
</dbReference>
<dbReference type="SUPFAM" id="SSF47973">
    <property type="entry name" value="Ribosomal protein S7"/>
    <property type="match status" value="1"/>
</dbReference>
<dbReference type="PANTHER" id="PTHR11205">
    <property type="entry name" value="RIBOSOMAL PROTEIN S7"/>
    <property type="match status" value="1"/>
</dbReference>
<evidence type="ECO:0000256" key="3">
    <source>
        <dbReference type="ARBA" id="ARBA00023274"/>
    </source>
</evidence>
<gene>
    <name evidence="5" type="primary">MRPS7</name>
</gene>
<feature type="domain" description="Small ribosomal subunit protein uS7" evidence="4">
    <location>
        <begin position="150"/>
        <end position="250"/>
    </location>
</feature>
<protein>
    <submittedName>
        <fullName evidence="5">Mitochondrial ribosomal protein S7</fullName>
    </submittedName>
</protein>
<keyword evidence="2" id="KW-0689">Ribosomal protein</keyword>
<evidence type="ECO:0000256" key="2">
    <source>
        <dbReference type="ARBA" id="ARBA00022980"/>
    </source>
</evidence>
<dbReference type="Proteomes" id="UP000594220">
    <property type="component" value="Unplaced"/>
</dbReference>
<accession>A0A7M4E767</accession>
<dbReference type="GeneTree" id="ENSGT00390000014620"/>
<evidence type="ECO:0000313" key="5">
    <source>
        <dbReference type="Ensembl" id="ENSCPRP00005005556.1"/>
    </source>
</evidence>
<reference evidence="5" key="1">
    <citation type="submission" date="2025-08" db="UniProtKB">
        <authorList>
            <consortium name="Ensembl"/>
        </authorList>
    </citation>
    <scope>IDENTIFICATION</scope>
</reference>
<evidence type="ECO:0000259" key="4">
    <source>
        <dbReference type="Pfam" id="PF00177"/>
    </source>
</evidence>
<keyword evidence="3" id="KW-0687">Ribonucleoprotein</keyword>
<dbReference type="AlphaFoldDB" id="A0A7M4E767"/>
<proteinExistence type="inferred from homology"/>
<dbReference type="Gene3D" id="1.10.455.10">
    <property type="entry name" value="Ribosomal protein S7 domain"/>
    <property type="match status" value="1"/>
</dbReference>
<sequence>MCFNCPVEDYCQAAMFYSAIYSILRFPLETANKGPVSTQLELCFMRTPSLSSHFILCRLIQVRWKRYAPAFLEPEVNKETLHKEPTELPEEEKKQWDFKTTRPIKAAPSSVTSSVFSDPLVSFPAFCTQTLEAIKRKQLKKYHEASEEEKVNIECNPYTIFHQALSNCKPIVELTSISRGGRFYQIPTPVKDSRQRFLAMKWLITECTENKNHRTFMHVKLSQELLLAFHGEGPVIKMKHNVHKMAESNRAYAHFRWG</sequence>
<dbReference type="InterPro" id="IPR000235">
    <property type="entry name" value="Ribosomal_uS7"/>
</dbReference>
<evidence type="ECO:0000313" key="6">
    <source>
        <dbReference type="Proteomes" id="UP000594220"/>
    </source>
</evidence>
<reference evidence="5" key="2">
    <citation type="submission" date="2025-09" db="UniProtKB">
        <authorList>
            <consortium name="Ensembl"/>
        </authorList>
    </citation>
    <scope>IDENTIFICATION</scope>
</reference>
<dbReference type="GO" id="GO:0006412">
    <property type="term" value="P:translation"/>
    <property type="evidence" value="ECO:0007669"/>
    <property type="project" value="InterPro"/>
</dbReference>
<organism evidence="5 6">
    <name type="scientific">Crocodylus porosus</name>
    <name type="common">Saltwater crocodile</name>
    <name type="synonym">Estuarine crocodile</name>
    <dbReference type="NCBI Taxonomy" id="8502"/>
    <lineage>
        <taxon>Eukaryota</taxon>
        <taxon>Metazoa</taxon>
        <taxon>Chordata</taxon>
        <taxon>Craniata</taxon>
        <taxon>Vertebrata</taxon>
        <taxon>Euteleostomi</taxon>
        <taxon>Archelosauria</taxon>
        <taxon>Archosauria</taxon>
        <taxon>Crocodylia</taxon>
        <taxon>Longirostres</taxon>
        <taxon>Crocodylidae</taxon>
        <taxon>Crocodylus</taxon>
    </lineage>
</organism>
<dbReference type="InterPro" id="IPR023798">
    <property type="entry name" value="Ribosomal_uS7_dom"/>
</dbReference>
<dbReference type="InterPro" id="IPR036823">
    <property type="entry name" value="Ribosomal_uS7_dom_sf"/>
</dbReference>
<name>A0A7M4E767_CROPO</name>
<dbReference type="Pfam" id="PF00177">
    <property type="entry name" value="Ribosomal_S7"/>
    <property type="match status" value="1"/>
</dbReference>
<keyword evidence="6" id="KW-1185">Reference proteome</keyword>
<evidence type="ECO:0000256" key="1">
    <source>
        <dbReference type="ARBA" id="ARBA00007151"/>
    </source>
</evidence>
<dbReference type="Ensembl" id="ENSCPRT00005006525.1">
    <property type="protein sequence ID" value="ENSCPRP00005005556.1"/>
    <property type="gene ID" value="ENSCPRG00005003989.1"/>
</dbReference>